<dbReference type="Gene3D" id="1.25.10.10">
    <property type="entry name" value="Leucine-rich Repeat Variant"/>
    <property type="match status" value="3"/>
</dbReference>
<keyword evidence="4" id="KW-1185">Reference proteome</keyword>
<dbReference type="PATRIC" id="fig|388467.6.peg.3354"/>
<protein>
    <submittedName>
        <fullName evidence="3">Deoxyhypusine hydroxylase</fullName>
        <ecNumber evidence="3">1.14.99.29</ecNumber>
    </submittedName>
</protein>
<dbReference type="EC" id="1.14.99.29" evidence="3"/>
<keyword evidence="3" id="KW-0560">Oxidoreductase</keyword>
<dbReference type="GO" id="GO:0019135">
    <property type="term" value="F:deoxyhypusine monooxygenase activity"/>
    <property type="evidence" value="ECO:0007669"/>
    <property type="project" value="UniProtKB-EC"/>
</dbReference>
<dbReference type="InterPro" id="IPR016024">
    <property type="entry name" value="ARM-type_fold"/>
</dbReference>
<evidence type="ECO:0000256" key="1">
    <source>
        <dbReference type="ARBA" id="ARBA00022549"/>
    </source>
</evidence>
<dbReference type="SMART" id="SM00567">
    <property type="entry name" value="EZ_HEAT"/>
    <property type="match status" value="5"/>
</dbReference>
<name>A0A073CJ67_PLAA1</name>
<dbReference type="SUPFAM" id="SSF48371">
    <property type="entry name" value="ARM repeat"/>
    <property type="match status" value="1"/>
</dbReference>
<reference evidence="3 4" key="1">
    <citation type="journal article" date="2014" name="Appl. Environ. Microbiol.">
        <title>Elucidation of insertion elements encoded on plasmids and in vitro construction of shuttle vectors from the toxic cyanobacterium Planktothrix.</title>
        <authorList>
            <person name="Christiansen G."/>
            <person name="Goesmann A."/>
            <person name="Kurmayer R."/>
        </authorList>
    </citation>
    <scope>NUCLEOTIDE SEQUENCE [LARGE SCALE GENOMIC DNA]</scope>
    <source>
        <strain evidence="3 4">NIVA-CYA 126/8</strain>
    </source>
</reference>
<accession>A0A073CJ67</accession>
<dbReference type="Pfam" id="PF13646">
    <property type="entry name" value="HEAT_2"/>
    <property type="match status" value="2"/>
</dbReference>
<dbReference type="InterPro" id="IPR011989">
    <property type="entry name" value="ARM-like"/>
</dbReference>
<evidence type="ECO:0000313" key="4">
    <source>
        <dbReference type="Proteomes" id="UP000027395"/>
    </source>
</evidence>
<dbReference type="eggNOG" id="COG1413">
    <property type="taxonomic scope" value="Bacteria"/>
</dbReference>
<dbReference type="Proteomes" id="UP000027395">
    <property type="component" value="Chromosome"/>
</dbReference>
<dbReference type="EMBL" id="CM002803">
    <property type="protein sequence ID" value="KEI68186.1"/>
    <property type="molecule type" value="Genomic_DNA"/>
</dbReference>
<dbReference type="PANTHER" id="PTHR12697:SF5">
    <property type="entry name" value="DEOXYHYPUSINE HYDROXYLASE"/>
    <property type="match status" value="1"/>
</dbReference>
<dbReference type="STRING" id="388467.A19Y_3406"/>
<evidence type="ECO:0000313" key="3">
    <source>
        <dbReference type="EMBL" id="KEI68186.1"/>
    </source>
</evidence>
<keyword evidence="1" id="KW-0042">Antenna complex</keyword>
<dbReference type="InterPro" id="IPR004155">
    <property type="entry name" value="PBS_lyase_HEAT"/>
</dbReference>
<organism evidence="3 4">
    <name type="scientific">Planktothrix agardhii (strain NIVA-CYA 126/8)</name>
    <dbReference type="NCBI Taxonomy" id="388467"/>
    <lineage>
        <taxon>Bacteria</taxon>
        <taxon>Bacillati</taxon>
        <taxon>Cyanobacteriota</taxon>
        <taxon>Cyanophyceae</taxon>
        <taxon>Oscillatoriophycideae</taxon>
        <taxon>Oscillatoriales</taxon>
        <taxon>Microcoleaceae</taxon>
        <taxon>Planktothrix</taxon>
    </lineage>
</organism>
<dbReference type="HOGENOM" id="CLU_052019_0_0_3"/>
<dbReference type="AlphaFoldDB" id="A0A073CJ67"/>
<dbReference type="GO" id="GO:0030089">
    <property type="term" value="C:phycobilisome"/>
    <property type="evidence" value="ECO:0007669"/>
    <property type="project" value="UniProtKB-KW"/>
</dbReference>
<gene>
    <name evidence="3" type="ORF">A19Y_3406</name>
</gene>
<dbReference type="PANTHER" id="PTHR12697">
    <property type="entry name" value="PBS LYASE HEAT-LIKE PROTEIN"/>
    <property type="match status" value="1"/>
</dbReference>
<evidence type="ECO:0000256" key="2">
    <source>
        <dbReference type="ARBA" id="ARBA00022738"/>
    </source>
</evidence>
<dbReference type="Pfam" id="PF03130">
    <property type="entry name" value="HEAT_PBS"/>
    <property type="match status" value="1"/>
</dbReference>
<sequence>MGYPNLLKKIMENSEIDFSQQELEALLNNILTELEQGDFQQRWEVSKILPSLGTPVLEPLLNILKDETADIEMRWFVARTLGNFKSEIIIEPLINLLKNSKSEPTEAEISLQEITIITLSNLGNSAIAPLIQLLEKPDSKLLATQALAQIRHSETIPPLLTVVNDPNSKIRAIAIEALGSFHDPRVIPILLEALNDPVADVRKQAVIGLGVRLNSLENINLVEKLKPLLWDIRPEVCQQTQLALARLKTDEAATALFEQVQSQSVPISLKIDGVRSLGWIETAKSLDYLQEILLTFDPQFNLNSNPETIEKITLVREIIPCIGRFETLELRKQAHQILVNFINSNHPAISDPKTKQLIALELGKLGLIEAINPLIKLLIDPNPSVRFHCISALKQIEPEQTYQYLQNLSHQKDISSDIKQAILIALSEISNQ</sequence>
<keyword evidence="2" id="KW-0605">Phycobilisome</keyword>
<proteinExistence type="predicted"/>